<keyword evidence="2" id="KW-1003">Cell membrane</keyword>
<organism evidence="8 9">
    <name type="scientific">Curvibacter microcysteis</name>
    <dbReference type="NCBI Taxonomy" id="3026419"/>
    <lineage>
        <taxon>Bacteria</taxon>
        <taxon>Pseudomonadati</taxon>
        <taxon>Pseudomonadota</taxon>
        <taxon>Betaproteobacteria</taxon>
        <taxon>Burkholderiales</taxon>
        <taxon>Comamonadaceae</taxon>
        <taxon>Curvibacter</taxon>
    </lineage>
</organism>
<keyword evidence="9" id="KW-1185">Reference proteome</keyword>
<gene>
    <name evidence="8" type="ORF">PSQ39_18325</name>
</gene>
<dbReference type="EMBL" id="JAQSIO010000008">
    <property type="protein sequence ID" value="MDD0816602.1"/>
    <property type="molecule type" value="Genomic_DNA"/>
</dbReference>
<keyword evidence="3 7" id="KW-0812">Transmembrane</keyword>
<evidence type="ECO:0000256" key="5">
    <source>
        <dbReference type="ARBA" id="ARBA00023136"/>
    </source>
</evidence>
<reference evidence="8 9" key="1">
    <citation type="submission" date="2023-02" db="EMBL/GenBank/DDBJ databases">
        <title>Bacterial whole genome sequence for Curvibacter sp. HBC28.</title>
        <authorList>
            <person name="Le V."/>
            <person name="Ko S.-R."/>
            <person name="Ahn C.-Y."/>
            <person name="Oh H.-M."/>
        </authorList>
    </citation>
    <scope>NUCLEOTIDE SEQUENCE [LARGE SCALE GENOMIC DNA]</scope>
    <source>
        <strain evidence="8 9">HBC28</strain>
    </source>
</reference>
<evidence type="ECO:0000256" key="6">
    <source>
        <dbReference type="SAM" id="MobiDB-lite"/>
    </source>
</evidence>
<comment type="subcellular location">
    <subcellularLocation>
        <location evidence="1">Cell membrane</location>
    </subcellularLocation>
</comment>
<evidence type="ECO:0000256" key="2">
    <source>
        <dbReference type="ARBA" id="ARBA00022475"/>
    </source>
</evidence>
<dbReference type="InterPro" id="IPR022781">
    <property type="entry name" value="Flagellar_biosynth_FliO"/>
</dbReference>
<feature type="transmembrane region" description="Helical" evidence="7">
    <location>
        <begin position="6"/>
        <end position="25"/>
    </location>
</feature>
<evidence type="ECO:0000313" key="8">
    <source>
        <dbReference type="EMBL" id="MDD0816602.1"/>
    </source>
</evidence>
<evidence type="ECO:0000256" key="4">
    <source>
        <dbReference type="ARBA" id="ARBA00022989"/>
    </source>
</evidence>
<keyword evidence="5 7" id="KW-0472">Membrane</keyword>
<sequence length="109" mass="11314">MWQSLGPLALLVALLAMLPMGLRWLQRRQGGKGASGAWFSSDLISSVAVGPQQRVVTVEVGPAHARTWLVLGVTAQQVTCLHTIPLVPGAEPDSPVLSAPAAPEASNGV</sequence>
<feature type="region of interest" description="Disordered" evidence="6">
    <location>
        <begin position="89"/>
        <end position="109"/>
    </location>
</feature>
<evidence type="ECO:0000256" key="1">
    <source>
        <dbReference type="ARBA" id="ARBA00004236"/>
    </source>
</evidence>
<dbReference type="RefSeq" id="WP_273928501.1">
    <property type="nucleotide sequence ID" value="NZ_JAQSIN010000006.1"/>
</dbReference>
<evidence type="ECO:0000313" key="9">
    <source>
        <dbReference type="Proteomes" id="UP001528672"/>
    </source>
</evidence>
<dbReference type="Pfam" id="PF04347">
    <property type="entry name" value="FliO"/>
    <property type="match status" value="1"/>
</dbReference>
<keyword evidence="4 7" id="KW-1133">Transmembrane helix</keyword>
<protein>
    <submittedName>
        <fullName evidence="8">Flagellar biosynthetic protein FliO</fullName>
    </submittedName>
</protein>
<evidence type="ECO:0000256" key="7">
    <source>
        <dbReference type="SAM" id="Phobius"/>
    </source>
</evidence>
<dbReference type="Proteomes" id="UP001528672">
    <property type="component" value="Unassembled WGS sequence"/>
</dbReference>
<comment type="caution">
    <text evidence="8">The sequence shown here is derived from an EMBL/GenBank/DDBJ whole genome shotgun (WGS) entry which is preliminary data.</text>
</comment>
<keyword evidence="8" id="KW-0966">Cell projection</keyword>
<keyword evidence="8" id="KW-0282">Flagellum</keyword>
<accession>A0ABT5ML51</accession>
<name>A0ABT5ML51_9BURK</name>
<keyword evidence="8" id="KW-0969">Cilium</keyword>
<proteinExistence type="predicted"/>
<evidence type="ECO:0000256" key="3">
    <source>
        <dbReference type="ARBA" id="ARBA00022692"/>
    </source>
</evidence>